<feature type="domain" description="AB hydrolase-1" evidence="1">
    <location>
        <begin position="22"/>
        <end position="246"/>
    </location>
</feature>
<dbReference type="InterPro" id="IPR050266">
    <property type="entry name" value="AB_hydrolase_sf"/>
</dbReference>
<protein>
    <submittedName>
        <fullName evidence="2">Alpha/beta hydrolase</fullName>
    </submittedName>
</protein>
<dbReference type="InterPro" id="IPR000073">
    <property type="entry name" value="AB_hydrolase_1"/>
</dbReference>
<dbReference type="Proteomes" id="UP001368654">
    <property type="component" value="Unassembled WGS sequence"/>
</dbReference>
<dbReference type="PANTHER" id="PTHR43798:SF33">
    <property type="entry name" value="HYDROLASE, PUTATIVE (AFU_ORTHOLOGUE AFUA_2G14860)-RELATED"/>
    <property type="match status" value="1"/>
</dbReference>
<evidence type="ECO:0000259" key="1">
    <source>
        <dbReference type="Pfam" id="PF12697"/>
    </source>
</evidence>
<keyword evidence="2" id="KW-0378">Hydrolase</keyword>
<gene>
    <name evidence="2" type="ORF">WDU96_06300</name>
</gene>
<dbReference type="RefSeq" id="WP_337337615.1">
    <property type="nucleotide sequence ID" value="NZ_JBBDGL010000001.1"/>
</dbReference>
<reference evidence="2 3" key="1">
    <citation type="submission" date="2024-02" db="EMBL/GenBank/DDBJ databases">
        <authorList>
            <person name="Saticioglu I.B."/>
        </authorList>
    </citation>
    <scope>NUCLEOTIDE SEQUENCE [LARGE SCALE GENOMIC DNA]</scope>
    <source>
        <strain evidence="2 3">Mu-86</strain>
    </source>
</reference>
<keyword evidence="3" id="KW-1185">Reference proteome</keyword>
<evidence type="ECO:0000313" key="3">
    <source>
        <dbReference type="Proteomes" id="UP001368654"/>
    </source>
</evidence>
<dbReference type="Pfam" id="PF12697">
    <property type="entry name" value="Abhydrolase_6"/>
    <property type="match status" value="1"/>
</dbReference>
<name>A0ABU8LUM3_9MICO</name>
<sequence length="254" mass="27403">MPAPIVLPRLSWGAARSPRHALLIHGLGSTGALMWRFGTALAEAGWHAQAVDLRGHGSAPRALDYSIAAYAADLAETWPEREDSWDLVIGHSLGGSAATVVAASDPSWTKQLVLIDPAIHLSPEDRQTVRNSQERSFADPSREAVRAEHPHWHEHDVELKAQSAQQVSRWAVEQTSVQNSPWDVRDAAAQLTTPTHVIGSDPKVYSIFTGDLAAEVLAANPRIGMSVVPNAGHSPHRDNPEATIAALHLALGER</sequence>
<dbReference type="EMBL" id="JBBDGL010000001">
    <property type="protein sequence ID" value="MEJ1155209.1"/>
    <property type="molecule type" value="Genomic_DNA"/>
</dbReference>
<dbReference type="Gene3D" id="3.40.50.1820">
    <property type="entry name" value="alpha/beta hydrolase"/>
    <property type="match status" value="1"/>
</dbReference>
<evidence type="ECO:0000313" key="2">
    <source>
        <dbReference type="EMBL" id="MEJ1155209.1"/>
    </source>
</evidence>
<comment type="caution">
    <text evidence="2">The sequence shown here is derived from an EMBL/GenBank/DDBJ whole genome shotgun (WGS) entry which is preliminary data.</text>
</comment>
<accession>A0ABU8LUM3</accession>
<proteinExistence type="predicted"/>
<dbReference type="SUPFAM" id="SSF53474">
    <property type="entry name" value="alpha/beta-Hydrolases"/>
    <property type="match status" value="1"/>
</dbReference>
<dbReference type="GO" id="GO:0016787">
    <property type="term" value="F:hydrolase activity"/>
    <property type="evidence" value="ECO:0007669"/>
    <property type="project" value="UniProtKB-KW"/>
</dbReference>
<organism evidence="2 3">
    <name type="scientific">Microbacterium marmarense</name>
    <dbReference type="NCBI Taxonomy" id="3122051"/>
    <lineage>
        <taxon>Bacteria</taxon>
        <taxon>Bacillati</taxon>
        <taxon>Actinomycetota</taxon>
        <taxon>Actinomycetes</taxon>
        <taxon>Micrococcales</taxon>
        <taxon>Microbacteriaceae</taxon>
        <taxon>Microbacterium</taxon>
    </lineage>
</organism>
<dbReference type="PANTHER" id="PTHR43798">
    <property type="entry name" value="MONOACYLGLYCEROL LIPASE"/>
    <property type="match status" value="1"/>
</dbReference>
<dbReference type="InterPro" id="IPR029058">
    <property type="entry name" value="AB_hydrolase_fold"/>
</dbReference>